<feature type="compositionally biased region" description="Polar residues" evidence="1">
    <location>
        <begin position="4021"/>
        <end position="4035"/>
    </location>
</feature>
<dbReference type="Gene3D" id="2.60.40.10">
    <property type="entry name" value="Immunoglobulins"/>
    <property type="match status" value="52"/>
</dbReference>
<name>A0A722W4F8_SALER</name>
<dbReference type="GO" id="GO:0016020">
    <property type="term" value="C:membrane"/>
    <property type="evidence" value="ECO:0007669"/>
    <property type="project" value="InterPro"/>
</dbReference>
<feature type="compositionally biased region" description="Polar residues" evidence="1">
    <location>
        <begin position="181"/>
        <end position="200"/>
    </location>
</feature>
<sequence>MGNKSIQKFFADQNSVIDLSSLGNAKGAKVSLSGPDMNITTPRGSVIIVNGALYSSIKGNNLAVKFKDKTITGAKILGSVDLKDIQLERIDSSLVDSAQVEKKGNGKRRNKKEEEELKKQLDDAENAKKEADKAKEEAEKAKEAAEKALNEAFEVQNSSKQIEEMLQNFLADNVAKDNLAQQSDASQQNTQAKATQASKQNDAEKVLPQPINKNTSTGKSNSSKNEENKLDAESVKEPLKVTLALAAESNSGSKDDSITNFTKPQFVGSTAPNATVIIKINGIAVGQAVADSLGNFTFTAPETLTDGTYNLEAEAKTADGSGSAKLVITIDSVTDKPTFELSPESSVSGHKGLTPTLTPSIVGTAEENAKVDIYVDNKLVASVDVDKDGNWSYEFKDNELSEGENSIKVVAVDKAGNKNETTDSIITDTIAPEKPTIELDDSSDSGIKNDNITNSTLPTFIGVAEPGSTVSIYLGLKHLGEVIVAKDGTWSYTLTTPLKDGEYNITATATDIAGHTSATANLPFTIDTRISYFSAEIETTNDSGIVGDNVTNNTRPTFTGKTEPNAIISVINSETGEEVIFKANDKGEWTFNFTSDSVEGINNLTFTVEDVAGNKKDFSFSYVIDTIAPVPPTVSLEDYVVLPNGIILSGNDLPALVGTAEPKSTILLMRDGKLYDSIEVDSNGTWNYQFSNKFLQGAYDIEIISQDAAGNKSSTVKYSFTIQTEVVPPKAELDASDDSGAKGDWITNKHNALTLLGTADRFATVNILIDGKTIGVTTADADGNWNFDISRNLSDNVYKITVESIDPLGRTSSVDYQLTIDSFTPIPTVMLHDSADSGVKGDMITKINTPLFTGMAEANAKVSIYVDGVLSGEAIAGDDGVWNFQFTTALSDGSHDVTVKVEDIAGNTASSSAYNFQIVTQTQKPTIELVNDTGVDNTDHIINEKNPALTGTAAPYSTVKLYIDGALIAEVRTNKDGRWEYTLKADQGLVDGDHRITASVEDIAGNIAHSDPFLISVDTAISIPIVSLSPDSDSGISDDNLTNIVKPTLHLKDIDPDIISVQVWDAMSDTQIGVATQQPDGSWAYTFTSDLTEGLHQVYVKVEDIAGNKANSAIFDFTIDTTVSTPVISLLSKDDTGVTGDNLTNINKPGFAISGVDADAHRVVVQVMHNGVSEEIELSHLNGSWLFIPGNTWADGSYTLTVKVEDKAGNTNYSAPLTVVIDTQIAIDGVELVNDSGVKGDNMTNDDRPHFRVTVPTDVNEVRLSIDGGNSWVQATPGVAGSWEYIWPTDLADGQYTLTVEATDKAGNTVTKTIDFAVDTTLSVPVIVLDSADDTGIQGDNMTNSTQPTFALQHIDDDAVRVTVSVEHGGVTTTFDATKGTGGWTFTPPTSWADGDYTLSVSVEDKAGNTSHSASLTVTVDTQIAINNIELVNDSGIPDDNLTNNVRPHFQVTVPTDVNVVRLSIDGGKTWFNATQSATPGVWDYIWPDDVADGGYTLTVEATDEAGNKATQTLDFTIDTTLSVPTLSLDSADDSGIAGDNITNVKTPGFTLNNIDTDVSRVIVEVMHNGIKQEVPLVQTGGQWRFAPTSDWADGDYILTVKVEDRAGNVKQSAPLTVTVDTHIAIDRIELVNDSGIPGDNLTNEARPHFQVTVPADVNGVRLSIDGGKTWFDATQSATSGVWDYTWLTNVANGPHTLMVEASDKAGNKTTQKLDFTIDTILSEPTITLDSADDSAAGDNITNVKMPGFTLGNIDADVTKVVVTVAHDGKNQQIELIKNGGVWRFTPGAAWTDGDYTLTVKVEDKAGNTNYSAPLTVTIDTQTSIDRIELLNDTGIVGDNLTNEARPQFHITVPTDVNSVQLSLDGGINWVNATLTSDGVWEYIWPTDLVENTYTLTVKATDVAGNTATETLNFIIDTTLSTPTITLDSADDSGTANDNKTNVKTPGFIIGGIDSDVTQVVVQVMRDGHSEEVELTQTNGQWRFVPGSAWTDGDYTLTVTVKDEAGNIRHSAPLTVTIDTQITIDHIELVNDSGIPDDNLTNNVRPHFQVTVPTDVNVVRLSIDGGKTWFNATQSATPGVWDYTWLADVGEGKHTLTVEATDKAGNKTTQQLDFIIDTLLSEPTIVLDSTDDSGTKGDHLTNVNKPTFLLGNIDADARYVTVEVQHGGTKEVLTATKDATGNWSVTPTGTWADGDYTLTVRVEDEAGNEKHSASLTVTVDTQITIDVIELVNDNGIPGDNMTNDAHPQFRVTVPGDVNEVSLSIDGGVTWVKATQSATPGVWNYTWPGTVPDGDYTLNVKATDNAGNTVTETLHFTIDTTLSTPVIVLDSADDSGVHGDNMTNHTQPTFALQHIDDDAVRVTVSVEHGGVTTTFDATKDAGGWTFTPTGAWADGDYTLSVSVEDKAGNTSHSASLTVTVDTQIAINNIELVNDSGIPDDNLTNNVRPHFQVTVPTDVNVVRLSIDGGKTWFNATQSATPGVWDYTWLADVGEGKHTLTVEATDKAGNKTTQQLDFIIDTLLSEPTIVLDNTDDSGTKGDNLTNVNKPTFLLGNIDADARYVTVEVQHGGTKEVLTATKGATGIWSVTPTGTWADGDYTLTVRVEDDAGNVKYSAPLTVTVDTQITIDVIELVNDNGIPGDNLTNDVRPHFRVTVPGDVNEVRLSIDGGNTWVRATQGTAGIWDYTWPKDVTDGLHTLTVEATDKAGNKTTQTLDFTIDTRLSTPTIAMDSRDDTGAIGDHITSVKRPGFTIGNIDADAHSVILRITQGGNSQEVTLTQVGGQWRFTPDADWADGSYTLTVEVTDNAGNVRQSTPLVVTVDTQTSITDITLVNDHGVPDDNLTNSTRPQFEITVPADVNSVQLSIDGGANWVSATQGIEGVWGYTWPTDMGDGKHTLTVMVTDRAGNTATQTLEFFIDTRLSTPTIALDSTDDTGTPGDDMTNRTRPTFILQNIDSDVINVTVSVTHNGTTTSFTATQGAGGWSFTPPAPWGDGDYTLTVTVEDRAGNTRPSTPLTVTVDTQIAIDRIELVNDSGVPGDNVTKHVRPQFQISVPDDVEKVLLSIDGGTTWVTAIKSSTAGIWDYTWPTDMPEGQHTLTVEVTDGAGNKMTETLNFTIDITLLTPTIELAPDQDTGQNKNDNLTSVTQPVFVLGSIDKDVRHVELSIEHNGTFKTVVLTESADGWRYRPDSALADGSYTFTVTVTDVAGNQQTSAPLKVTIDGTLTTPVIELAAGEDSGTVGDRLTNHDRPVFDIHQVDSDVTRVMVKVTYNGKTHEEAAVFTNGQWRFTPSASWADGSYQLAVVVEDLAGNVKESAPFEVRIDTTTTINNIVLLNDTGVQNDQLTNVAKPSFRIDVPGDVVQVRVTLDGGANWNVIRKNADGQWIFDSPNTLVDGTYTLRVEATDEAGNIANKDLVFNIDTNIQVPTIALDAGQDTGANTADNITNISRPTFTIGNVDPDVIKVVVTIDGHDYNATKVGAGWQFTPGNAIPDGSYNITVTVEDKAGNTATSKPLPVVIDTTAEIESVTLVTDSGDSDVDNITKVDKPQFSIVTADDITHVRVKIDNAANWIELTKGGDGRWIFNVGSALPDGQHTLLVDVTDIAGNVAQETLQFTIDTTLREPTIVLDPTHDTGDDTNDNLTRINKPVFIIGNVDNDVSHIVVHIDGRDYTIENTGGNLTFTPDQPLSDGQHTISVTVTDIAGNTKTSAELRIEIDTQVQIDSVTLTTDSGVNDHDNVTNATRPSFEIATPDDVTSVLVSFDGVNWTPISKNAAGQWEFTAGSALPDGHYTLHVQATDRAGNTANSTLGFTVDTQIDGLSVVMLDDAGKDSTDGITNITSPRFEISAREPLQSVTVILNGKSSTLTQGAGNKWLFTPDTPLVDGTYKIEIVAEDIAGNKISKEVSFTIDTIVSDPSIDLLDADDTGESAVDNITSVTTPRFVIGNVPADIDTVVIRINGVSYPVTANGNNLWEFQVPVALNDGVYEAVVVFRDIAGNTSETKLPFTIDTTTSVSVRMEPASDTGNSNSDNLTNKQNPKFEGTAEPNAKLVITIVDDKSGREVLKQTITVGADGNWSVTPNILPDGMYSINVVATDVAGNTAQTQERFTIDTVTIDPTIRLSDPSIDDQHEATSLRPEFKGFAEAFSTIMIQWDGKVVGSANANANGEWSWTPPSVLAPGSYVVSIVAKDKAGNESSQVDFPVVIPVIDVTPPTIKLSEESDSGALGDFTTNNKTPTLIGSTLPNTIVSIYVDGVKVGEATADTAGRYTFQLSEMKDGHYVVQVGIVNPRDNSELRSTAVDVTIDTEVAELVWNISGMHEGGYINTVTPEIGGTSEPNSKITIFVNGVEKAIAYTTGAGHWGVVLPALGNDGNYELTFKVEDVAGNIREFGPQNVILDTVISPLTVVLREADDSGKVGDWITNKSHVTIDGTAEAGSTLTIRNPQGVVIATLVVGNDGRWSAELDLREGSNAFVVVSEDKAGNSQQKEILIEHDTQIEISDISLSRDTNSGDKYDLITNNKSPVLVAMTDPGATVQVYINGVLQGTVEASSSGNISYTMPANSADGEYQVQFVATDTAGNRVESAITTVTIDSQIAVFDIDEDSLPALSNNRALSVSGVGEAGSQVSIFVDGKLVNVVMVEADGTWRAPILLQDDGTFNIHFSITDVAGNTEVSKDYSVDVDSSTDFPTLNLEDASNSGSLDDLITNHNKPVLVGTAEAGATIHIYVDEKIVANVLVLEDGTWSYQFDNALKDGEYSIRVVAEDPAGNTAESPRLLVTIDTSTFIDNPAMVAGSDNGIFSNDSITSQTRPTFSIFGEMNQSVQIFIDGVLVDTITVTDRNQVYRPESPLGDGSHSIYYVITDKAGNTATSKTLNFTIDTFNTTPVAIDSIGGQTLAEMTGSDGKIYITDTTRNLLFSGSAEPNSKIEIIINGLNVGEVWVNEKGHWQMPVNPLYFTEGQLDITVKSTDRAGNVNQEKYSIWVDTHIKVFTSELDDNKSSSKTEWWSNSDLITMRGTGEIGATVSLIVAGVTLATAVVAATGRWELSTDKLPEGTYDISLVIEDSAGNRWEDVREIFIDRTPPNAPVVTYSDIVNDLIIMQGTAEAKSQLIITDSEGNTYTLTVPDNGKWSMAIPYPSEGKFTITSVDAIGNRSDDVPLDIMKEVPVISLSPDSDSGTVGDNITRDKQPTFIIGNLESDVVVVQVDINGTVYNAEKNADGVWFFTPGTPLADGSYTISVIASDAAGNQKNSLPITVTIDSTLTVPEIALAAGEDNGASDSDNVTNHTQPKFTLQHIDADVTGVTVNVTHNGVTDIYQATQGADGWTFTPPAAWNDGNYTLSVTVVDRAGNSQQSASLAVTVDSTVTVTADSQHDDASDDATATAVTPPESETVNAESATHLRTEPSAAEESVVKVTAYSITLLNADSGDEIDRSISQTPSFEISVPENIVNVSIMFEGEEFTLPITNQKAIFEVPLSLEDGEYTMDVKFIDKDNDFLIKEKTFSVDHSSADIVNAMNVRGKTEDDINDSPSTSSVGHNNNGAIDVFAVNEVTLPVDNQEEHA</sequence>
<dbReference type="PANTHER" id="PTHR14795:SF0">
    <property type="entry name" value="TRANSMEMBRANE PROTEIN 62"/>
    <property type="match status" value="1"/>
</dbReference>
<organism evidence="3">
    <name type="scientific">Salmonella enterica</name>
    <name type="common">Salmonella choleraesuis</name>
    <dbReference type="NCBI Taxonomy" id="28901"/>
    <lineage>
        <taxon>Bacteria</taxon>
        <taxon>Pseudomonadati</taxon>
        <taxon>Pseudomonadota</taxon>
        <taxon>Gammaproteobacteria</taxon>
        <taxon>Enterobacterales</taxon>
        <taxon>Enterobacteriaceae</taxon>
        <taxon>Salmonella</taxon>
    </lineage>
</organism>
<feature type="region of interest" description="Disordered" evidence="1">
    <location>
        <begin position="4016"/>
        <end position="4040"/>
    </location>
</feature>
<dbReference type="Pfam" id="PF12245">
    <property type="entry name" value="Big_3_2"/>
    <property type="match status" value="1"/>
</dbReference>
<dbReference type="Pfam" id="PF19077">
    <property type="entry name" value="Big_13"/>
    <property type="match status" value="49"/>
</dbReference>
<gene>
    <name evidence="3" type="ORF">G1435_23835</name>
</gene>
<evidence type="ECO:0000259" key="2">
    <source>
        <dbReference type="PROSITE" id="PS50268"/>
    </source>
</evidence>
<dbReference type="GO" id="GO:0005509">
    <property type="term" value="F:calcium ion binding"/>
    <property type="evidence" value="ECO:0007669"/>
    <property type="project" value="InterPro"/>
</dbReference>
<feature type="region of interest" description="Disordered" evidence="1">
    <location>
        <begin position="5367"/>
        <end position="5403"/>
    </location>
</feature>
<feature type="domain" description="Cadherin" evidence="2">
    <location>
        <begin position="1284"/>
        <end position="1350"/>
    </location>
</feature>
<feature type="compositionally biased region" description="Basic and acidic residues" evidence="1">
    <location>
        <begin position="224"/>
        <end position="235"/>
    </location>
</feature>
<reference evidence="3" key="1">
    <citation type="journal article" date="2018" name="Genome Biol.">
        <title>SKESA: strategic k-mer extension for scrupulous assemblies.</title>
        <authorList>
            <person name="Souvorov A."/>
            <person name="Agarwala R."/>
            <person name="Lipman D.J."/>
        </authorList>
    </citation>
    <scope>NUCLEOTIDE SEQUENCE</scope>
    <source>
        <strain evidence="3">R15.0496</strain>
    </source>
</reference>
<feature type="region of interest" description="Disordered" evidence="1">
    <location>
        <begin position="181"/>
        <end position="235"/>
    </location>
</feature>
<dbReference type="InterPro" id="IPR013783">
    <property type="entry name" value="Ig-like_fold"/>
</dbReference>
<comment type="caution">
    <text evidence="3">The sequence shown here is derived from an EMBL/GenBank/DDBJ whole genome shotgun (WGS) entry which is preliminary data.</text>
</comment>
<dbReference type="InterPro" id="IPR002126">
    <property type="entry name" value="Cadherin-like_dom"/>
</dbReference>
<dbReference type="PROSITE" id="PS50268">
    <property type="entry name" value="CADHERIN_2"/>
    <property type="match status" value="1"/>
</dbReference>
<dbReference type="PANTHER" id="PTHR14795">
    <property type="entry name" value="HELICASE RELATED"/>
    <property type="match status" value="1"/>
</dbReference>
<dbReference type="GO" id="GO:0007156">
    <property type="term" value="P:homophilic cell adhesion via plasma membrane adhesion molecules"/>
    <property type="evidence" value="ECO:0007669"/>
    <property type="project" value="InterPro"/>
</dbReference>
<evidence type="ECO:0000256" key="1">
    <source>
        <dbReference type="SAM" id="MobiDB-lite"/>
    </source>
</evidence>
<protein>
    <submittedName>
        <fullName evidence="3">Ig-like domain repeat protein</fullName>
    </submittedName>
</protein>
<feature type="region of interest" description="Disordered" evidence="1">
    <location>
        <begin position="99"/>
        <end position="145"/>
    </location>
</feature>
<feature type="compositionally biased region" description="Low complexity" evidence="1">
    <location>
        <begin position="212"/>
        <end position="223"/>
    </location>
</feature>
<dbReference type="InterPro" id="IPR044016">
    <property type="entry name" value="Big_13"/>
</dbReference>
<evidence type="ECO:0000313" key="3">
    <source>
        <dbReference type="EMBL" id="HAD9282821.1"/>
    </source>
</evidence>
<dbReference type="InterPro" id="IPR014756">
    <property type="entry name" value="Ig_E-set"/>
</dbReference>
<dbReference type="EMBL" id="DAAQGY010000060">
    <property type="protein sequence ID" value="HAD9282821.1"/>
    <property type="molecule type" value="Genomic_DNA"/>
</dbReference>
<proteinExistence type="predicted"/>
<dbReference type="NCBIfam" id="NF033510">
    <property type="entry name" value="Ca_tandemer"/>
    <property type="match status" value="25"/>
</dbReference>
<feature type="compositionally biased region" description="Basic and acidic residues" evidence="1">
    <location>
        <begin position="111"/>
        <end position="145"/>
    </location>
</feature>
<reference evidence="3" key="2">
    <citation type="submission" date="2019-01" db="EMBL/GenBank/DDBJ databases">
        <authorList>
            <consortium name="NCBI Pathogen Detection Project"/>
        </authorList>
    </citation>
    <scope>NUCLEOTIDE SEQUENCE</scope>
    <source>
        <strain evidence="3">R15.0496</strain>
    </source>
</reference>
<dbReference type="SUPFAM" id="SSF81296">
    <property type="entry name" value="E set domains"/>
    <property type="match status" value="10"/>
</dbReference>
<accession>A0A722W4F8</accession>
<dbReference type="InterPro" id="IPR022038">
    <property type="entry name" value="Ig-like_bact"/>
</dbReference>